<evidence type="ECO:0000313" key="7">
    <source>
        <dbReference type="EMBL" id="ANH82392.1"/>
    </source>
</evidence>
<evidence type="ECO:0000256" key="5">
    <source>
        <dbReference type="ARBA" id="ARBA00023136"/>
    </source>
</evidence>
<feature type="transmembrane region" description="Helical" evidence="6">
    <location>
        <begin position="272"/>
        <end position="295"/>
    </location>
</feature>
<protein>
    <submittedName>
        <fullName evidence="7">Polysaccharide biosynthesis protein</fullName>
    </submittedName>
</protein>
<dbReference type="PANTHER" id="PTHR30250">
    <property type="entry name" value="PST FAMILY PREDICTED COLANIC ACID TRANSPORTER"/>
    <property type="match status" value="1"/>
</dbReference>
<dbReference type="STRING" id="1176587.A8C56_16735"/>
<evidence type="ECO:0000256" key="4">
    <source>
        <dbReference type="ARBA" id="ARBA00022989"/>
    </source>
</evidence>
<feature type="transmembrane region" description="Helical" evidence="6">
    <location>
        <begin position="379"/>
        <end position="401"/>
    </location>
</feature>
<evidence type="ECO:0000256" key="2">
    <source>
        <dbReference type="ARBA" id="ARBA00022475"/>
    </source>
</evidence>
<feature type="transmembrane region" description="Helical" evidence="6">
    <location>
        <begin position="153"/>
        <end position="175"/>
    </location>
</feature>
<keyword evidence="5 6" id="KW-0472">Membrane</keyword>
<feature type="transmembrane region" description="Helical" evidence="6">
    <location>
        <begin position="316"/>
        <end position="337"/>
    </location>
</feature>
<organism evidence="7 8">
    <name type="scientific">Niabella ginsenosidivorans</name>
    <dbReference type="NCBI Taxonomy" id="1176587"/>
    <lineage>
        <taxon>Bacteria</taxon>
        <taxon>Pseudomonadati</taxon>
        <taxon>Bacteroidota</taxon>
        <taxon>Chitinophagia</taxon>
        <taxon>Chitinophagales</taxon>
        <taxon>Chitinophagaceae</taxon>
        <taxon>Niabella</taxon>
    </lineage>
</organism>
<keyword evidence="2" id="KW-1003">Cell membrane</keyword>
<keyword evidence="4 6" id="KW-1133">Transmembrane helix</keyword>
<feature type="transmembrane region" description="Helical" evidence="6">
    <location>
        <begin position="235"/>
        <end position="252"/>
    </location>
</feature>
<feature type="transmembrane region" description="Helical" evidence="6">
    <location>
        <begin position="465"/>
        <end position="483"/>
    </location>
</feature>
<evidence type="ECO:0000313" key="8">
    <source>
        <dbReference type="Proteomes" id="UP000077667"/>
    </source>
</evidence>
<dbReference type="AlphaFoldDB" id="A0A1A9I6V7"/>
<reference evidence="7 8" key="1">
    <citation type="submission" date="2016-05" db="EMBL/GenBank/DDBJ databases">
        <title>Niabella ginsenosidivorans BS26 whole genome sequencing.</title>
        <authorList>
            <person name="Im W.T."/>
            <person name="Siddiqi M.Z."/>
        </authorList>
    </citation>
    <scope>NUCLEOTIDE SEQUENCE [LARGE SCALE GENOMIC DNA]</scope>
    <source>
        <strain evidence="7 8">BS26</strain>
    </source>
</reference>
<dbReference type="KEGG" id="nia:A8C56_16735"/>
<evidence type="ECO:0000256" key="6">
    <source>
        <dbReference type="SAM" id="Phobius"/>
    </source>
</evidence>
<dbReference type="InterPro" id="IPR050833">
    <property type="entry name" value="Poly_Biosynth_Transport"/>
</dbReference>
<dbReference type="PANTHER" id="PTHR30250:SF11">
    <property type="entry name" value="O-ANTIGEN TRANSPORTER-RELATED"/>
    <property type="match status" value="1"/>
</dbReference>
<proteinExistence type="predicted"/>
<sequence length="502" mass="58158">MSGIKQLAGQTIWYGLSNVMARLLNFLLTPILTYLMVDQKGVKEYGDFSLLYAWIGVANIIYTYGLETGFFRFSSDAGISQKQLFNTTFGSHVITTLLLSGILLYYSQPISEFLEIGKLPQVIVITVFVMAFDTLATIPFAKLRQENRPRRYALIKIFGIVVNIGLVVLFVYFIPEYFSKSNNFLVRWVLHQNRVTLLVLANMVQSFFVFLFLYPEWKRFRFKINKDLWKTVVHYSTPMIIIGLAGMINEVMDRQMLKSFLPHSMDENMQIVGIYSANYKISIFITMFIQAFRMAGEPFFFRQKSATNARQVYARVMKWFVITLCVAYLFTGLYLHIWQNMIGKKYRSGLGIVPILLMANVFLGIYYNLSAWYKLTDKMYWGIIITAAGAVVTIIGNYFFIPKFEMYAGATVTMTCYGTMVILAYLLGQKYYPIPYAWKKLVAYLVITIVLFLINKKITSFTHNFWLKTAFASLFMCLFLYFVSRVEKKELQALPVVGRLFR</sequence>
<evidence type="ECO:0000256" key="3">
    <source>
        <dbReference type="ARBA" id="ARBA00022692"/>
    </source>
</evidence>
<feature type="transmembrane region" description="Helical" evidence="6">
    <location>
        <begin position="195"/>
        <end position="214"/>
    </location>
</feature>
<comment type="subcellular location">
    <subcellularLocation>
        <location evidence="1">Cell membrane</location>
        <topology evidence="1">Multi-pass membrane protein</topology>
    </subcellularLocation>
</comment>
<dbReference type="GO" id="GO:0005886">
    <property type="term" value="C:plasma membrane"/>
    <property type="evidence" value="ECO:0007669"/>
    <property type="project" value="UniProtKB-SubCell"/>
</dbReference>
<keyword evidence="8" id="KW-1185">Reference proteome</keyword>
<dbReference type="EMBL" id="CP015772">
    <property type="protein sequence ID" value="ANH82392.1"/>
    <property type="molecule type" value="Genomic_DNA"/>
</dbReference>
<feature type="transmembrane region" description="Helical" evidence="6">
    <location>
        <begin position="441"/>
        <end position="459"/>
    </location>
</feature>
<feature type="transmembrane region" description="Helical" evidence="6">
    <location>
        <begin position="12"/>
        <end position="37"/>
    </location>
</feature>
<feature type="transmembrane region" description="Helical" evidence="6">
    <location>
        <begin position="119"/>
        <end position="141"/>
    </location>
</feature>
<dbReference type="Proteomes" id="UP000077667">
    <property type="component" value="Chromosome"/>
</dbReference>
<gene>
    <name evidence="7" type="ORF">A8C56_16735</name>
</gene>
<feature type="transmembrane region" description="Helical" evidence="6">
    <location>
        <begin position="349"/>
        <end position="367"/>
    </location>
</feature>
<dbReference type="OrthoDB" id="9814608at2"/>
<feature type="transmembrane region" description="Helical" evidence="6">
    <location>
        <begin position="49"/>
        <end position="66"/>
    </location>
</feature>
<dbReference type="Pfam" id="PF01943">
    <property type="entry name" value="Polysacc_synt"/>
    <property type="match status" value="1"/>
</dbReference>
<feature type="transmembrane region" description="Helical" evidence="6">
    <location>
        <begin position="407"/>
        <end position="429"/>
    </location>
</feature>
<name>A0A1A9I6V7_9BACT</name>
<accession>A0A1A9I6V7</accession>
<evidence type="ECO:0000256" key="1">
    <source>
        <dbReference type="ARBA" id="ARBA00004651"/>
    </source>
</evidence>
<feature type="transmembrane region" description="Helical" evidence="6">
    <location>
        <begin position="87"/>
        <end position="107"/>
    </location>
</feature>
<keyword evidence="3 6" id="KW-0812">Transmembrane</keyword>
<dbReference type="InterPro" id="IPR002797">
    <property type="entry name" value="Polysacc_synth"/>
</dbReference>